<evidence type="ECO:0000313" key="4">
    <source>
        <dbReference type="EMBL" id="RZS30318.1"/>
    </source>
</evidence>
<feature type="region of interest" description="Disordered" evidence="1">
    <location>
        <begin position="208"/>
        <end position="265"/>
    </location>
</feature>
<feature type="transmembrane region" description="Helical" evidence="2">
    <location>
        <begin position="113"/>
        <end position="135"/>
    </location>
</feature>
<dbReference type="Pfam" id="PF04892">
    <property type="entry name" value="VanZ"/>
    <property type="match status" value="1"/>
</dbReference>
<keyword evidence="2" id="KW-0812">Transmembrane</keyword>
<feature type="transmembrane region" description="Helical" evidence="2">
    <location>
        <begin position="15"/>
        <end position="34"/>
    </location>
</feature>
<dbReference type="OrthoDB" id="3700782at2"/>
<proteinExistence type="predicted"/>
<dbReference type="EMBL" id="SGWQ01000017">
    <property type="protein sequence ID" value="RZS30318.1"/>
    <property type="molecule type" value="Genomic_DNA"/>
</dbReference>
<evidence type="ECO:0000313" key="5">
    <source>
        <dbReference type="Proteomes" id="UP000294257"/>
    </source>
</evidence>
<feature type="transmembrane region" description="Helical" evidence="2">
    <location>
        <begin position="46"/>
        <end position="65"/>
    </location>
</feature>
<keyword evidence="2" id="KW-1133">Transmembrane helix</keyword>
<name>A0A4Q7KBJ7_9PSEU</name>
<accession>A0A4Q7KBJ7</accession>
<sequence length="265" mass="27704">MLRDALTDALVDQPGVLPTLIGSGVGFGAVAWFAADRFGWARGPSLIAAVGLALALSVTLARFGVNPVHPRQMIDGCRANTFSLSGAQQLLNFAMLVPFGFFGTLATRRGIPVLLISTGVSALIEVLQGATGVGVCEAQDLFNNTAGAAVAVLNAVALRRTISFHRNRMRYGRHAAAPGRTVFAGFPRKRFGRRSDVVCLQILTPDENPVPVSRDAPDGRAAGRHAAPPVPVQSHRTAPDTTGSPGVAAAPARHVRPDRPAGCPP</sequence>
<reference evidence="4 5" key="1">
    <citation type="submission" date="2019-02" db="EMBL/GenBank/DDBJ databases">
        <title>Genomic Encyclopedia of Type Strains, Phase IV (KMG-IV): sequencing the most valuable type-strain genomes for metagenomic binning, comparative biology and taxonomic classification.</title>
        <authorList>
            <person name="Goeker M."/>
        </authorList>
    </citation>
    <scope>NUCLEOTIDE SEQUENCE [LARGE SCALE GENOMIC DNA]</scope>
    <source>
        <strain evidence="4 5">DSM 101727</strain>
    </source>
</reference>
<evidence type="ECO:0000256" key="2">
    <source>
        <dbReference type="SAM" id="Phobius"/>
    </source>
</evidence>
<evidence type="ECO:0000256" key="1">
    <source>
        <dbReference type="SAM" id="MobiDB-lite"/>
    </source>
</evidence>
<gene>
    <name evidence="4" type="ORF">EV193_11714</name>
</gene>
<keyword evidence="5" id="KW-1185">Reference proteome</keyword>
<feature type="transmembrane region" description="Helical" evidence="2">
    <location>
        <begin position="141"/>
        <end position="158"/>
    </location>
</feature>
<feature type="transmembrane region" description="Helical" evidence="2">
    <location>
        <begin position="85"/>
        <end position="106"/>
    </location>
</feature>
<dbReference type="AlphaFoldDB" id="A0A4Q7KBJ7"/>
<evidence type="ECO:0000259" key="3">
    <source>
        <dbReference type="Pfam" id="PF04892"/>
    </source>
</evidence>
<organism evidence="4 5">
    <name type="scientific">Herbihabitans rhizosphaerae</name>
    <dbReference type="NCBI Taxonomy" id="1872711"/>
    <lineage>
        <taxon>Bacteria</taxon>
        <taxon>Bacillati</taxon>
        <taxon>Actinomycetota</taxon>
        <taxon>Actinomycetes</taxon>
        <taxon>Pseudonocardiales</taxon>
        <taxon>Pseudonocardiaceae</taxon>
        <taxon>Herbihabitans</taxon>
    </lineage>
</organism>
<keyword evidence="2" id="KW-0472">Membrane</keyword>
<protein>
    <submittedName>
        <fullName evidence="4">VanZ like protein</fullName>
    </submittedName>
</protein>
<feature type="domain" description="VanZ-like" evidence="3">
    <location>
        <begin position="87"/>
        <end position="155"/>
    </location>
</feature>
<comment type="caution">
    <text evidence="4">The sequence shown here is derived from an EMBL/GenBank/DDBJ whole genome shotgun (WGS) entry which is preliminary data.</text>
</comment>
<dbReference type="Proteomes" id="UP000294257">
    <property type="component" value="Unassembled WGS sequence"/>
</dbReference>
<feature type="compositionally biased region" description="Polar residues" evidence="1">
    <location>
        <begin position="234"/>
        <end position="244"/>
    </location>
</feature>
<dbReference type="InterPro" id="IPR006976">
    <property type="entry name" value="VanZ-like"/>
</dbReference>